<dbReference type="RefSeq" id="WP_142620548.1">
    <property type="nucleotide sequence ID" value="NZ_VIRM01000025.1"/>
</dbReference>
<comment type="caution">
    <text evidence="2">The sequence shown here is derived from an EMBL/GenBank/DDBJ whole genome shotgun (WGS) entry which is preliminary data.</text>
</comment>
<dbReference type="Proteomes" id="UP000316541">
    <property type="component" value="Unassembled WGS sequence"/>
</dbReference>
<evidence type="ECO:0000256" key="1">
    <source>
        <dbReference type="SAM" id="MobiDB-lite"/>
    </source>
</evidence>
<protein>
    <submittedName>
        <fullName evidence="2">Uncharacterized protein</fullName>
    </submittedName>
</protein>
<feature type="region of interest" description="Disordered" evidence="1">
    <location>
        <begin position="173"/>
        <end position="212"/>
    </location>
</feature>
<evidence type="ECO:0000313" key="2">
    <source>
        <dbReference type="EMBL" id="TQS19295.1"/>
    </source>
</evidence>
<evidence type="ECO:0000313" key="3">
    <source>
        <dbReference type="Proteomes" id="UP000316541"/>
    </source>
</evidence>
<name>A0A544YR79_9ACTN</name>
<dbReference type="AlphaFoldDB" id="A0A544YR79"/>
<gene>
    <name evidence="2" type="ORF">FLX08_20800</name>
</gene>
<accession>A0A544YR79</accession>
<feature type="compositionally biased region" description="Basic residues" evidence="1">
    <location>
        <begin position="187"/>
        <end position="203"/>
    </location>
</feature>
<dbReference type="EMBL" id="VIRM01000025">
    <property type="protein sequence ID" value="TQS19295.1"/>
    <property type="molecule type" value="Genomic_DNA"/>
</dbReference>
<sequence>MDHVWTRDRPLRWLLIDEYTDTPGIAMGVCADIDGLFAAPEPLPEPERFTLLGCDPAGPLREALDAAPAPHGVGAWLPTVMLDPQRPPPHGCERYDTGCSCSEELFDVEVLGHRPSSEGHGLVDVELRGRLRILPETHWPPAQPPEAQSFLLHGQAGEPLGTCRRTTGVGGVLRRHRSDPLPAGPRAPRHHPRRRFRRAVPRRSPRDLGPLARGAALTAQPLGRVRPPPAARMGRHLVPGYDRPAYALRSWRPAVTLDELLGMFAEVDVTVELR</sequence>
<reference evidence="2 3" key="1">
    <citation type="submission" date="2019-07" db="EMBL/GenBank/DDBJ databases">
        <title>Microbispora hainanensis DSM 45428.</title>
        <authorList>
            <person name="Thawai C."/>
        </authorList>
    </citation>
    <scope>NUCLEOTIDE SEQUENCE [LARGE SCALE GENOMIC DNA]</scope>
    <source>
        <strain evidence="2 3">DSM 45428</strain>
    </source>
</reference>
<proteinExistence type="predicted"/>
<organism evidence="2 3">
    <name type="scientific">Microbispora hainanensis</name>
    <dbReference type="NCBI Taxonomy" id="568844"/>
    <lineage>
        <taxon>Bacteria</taxon>
        <taxon>Bacillati</taxon>
        <taxon>Actinomycetota</taxon>
        <taxon>Actinomycetes</taxon>
        <taxon>Streptosporangiales</taxon>
        <taxon>Streptosporangiaceae</taxon>
        <taxon>Microbispora</taxon>
    </lineage>
</organism>